<gene>
    <name evidence="3" type="ORF">RM877_28540</name>
</gene>
<comment type="caution">
    <text evidence="3">The sequence shown here is derived from an EMBL/GenBank/DDBJ whole genome shotgun (WGS) entry which is preliminary data.</text>
</comment>
<dbReference type="EMBL" id="JAVRES010000019">
    <property type="protein sequence ID" value="MDT0438635.1"/>
    <property type="molecule type" value="Genomic_DNA"/>
</dbReference>
<dbReference type="Gene3D" id="3.20.20.30">
    <property type="entry name" value="Luciferase-like domain"/>
    <property type="match status" value="1"/>
</dbReference>
<dbReference type="PANTHER" id="PTHR43244">
    <property type="match status" value="1"/>
</dbReference>
<protein>
    <submittedName>
        <fullName evidence="3">LLM class flavin-dependent oxidoreductase</fullName>
    </submittedName>
</protein>
<dbReference type="PANTHER" id="PTHR43244:SF1">
    <property type="entry name" value="5,10-METHYLENETETRAHYDROMETHANOPTERIN REDUCTASE"/>
    <property type="match status" value="1"/>
</dbReference>
<dbReference type="InterPro" id="IPR036661">
    <property type="entry name" value="Luciferase-like_sf"/>
</dbReference>
<evidence type="ECO:0000313" key="3">
    <source>
        <dbReference type="EMBL" id="MDT0438635.1"/>
    </source>
</evidence>
<feature type="domain" description="Luciferase-like" evidence="2">
    <location>
        <begin position="18"/>
        <end position="110"/>
    </location>
</feature>
<dbReference type="AlphaFoldDB" id="A0ABD5EXQ1"/>
<dbReference type="SUPFAM" id="SSF51679">
    <property type="entry name" value="Bacterial luciferase-like"/>
    <property type="match status" value="1"/>
</dbReference>
<organism evidence="3 4">
    <name type="scientific">Streptomyces doudnae</name>
    <dbReference type="NCBI Taxonomy" id="3075536"/>
    <lineage>
        <taxon>Bacteria</taxon>
        <taxon>Bacillati</taxon>
        <taxon>Actinomycetota</taxon>
        <taxon>Actinomycetes</taxon>
        <taxon>Kitasatosporales</taxon>
        <taxon>Streptomycetaceae</taxon>
        <taxon>Streptomyces</taxon>
    </lineage>
</organism>
<sequence>MKLCANWLPINPDLTRLVARGAERAGLWGLGIGDSPHYDELYGACAQALMATDRLTVLPSVTNPATRHVSVHSSAARGLGALAPGRFAIGMGRGDSAVRTFGLAPASLKEVERHLEALREQAPGVPLMLAASGPKAAAAAGRCADALIAGAGLDLTALRGLRARAQEERARSERAGAVEVWGSVRIGIARRQGDIPALRRRLLARAVSASRFNFAATFEGKNVPDEYQPVLAERYASYDFAWHGRSGHSPVADLFADRPDIESYLLDRFAIIGTVEECRERVDGLTSELDGLFLSLLFEDALPQLDLLSHVTAGLVDAS</sequence>
<dbReference type="InterPro" id="IPR050564">
    <property type="entry name" value="F420-G6PD/mer"/>
</dbReference>
<keyword evidence="1" id="KW-0560">Oxidoreductase</keyword>
<evidence type="ECO:0000256" key="1">
    <source>
        <dbReference type="ARBA" id="ARBA00023002"/>
    </source>
</evidence>
<evidence type="ECO:0000259" key="2">
    <source>
        <dbReference type="Pfam" id="PF00296"/>
    </source>
</evidence>
<reference evidence="4" key="1">
    <citation type="submission" date="2023-07" db="EMBL/GenBank/DDBJ databases">
        <title>30 novel species of actinomycetes from the DSMZ collection.</title>
        <authorList>
            <person name="Nouioui I."/>
        </authorList>
    </citation>
    <scope>NUCLEOTIDE SEQUENCE [LARGE SCALE GENOMIC DNA]</scope>
    <source>
        <strain evidence="4">DSM 41981</strain>
    </source>
</reference>
<evidence type="ECO:0000313" key="4">
    <source>
        <dbReference type="Proteomes" id="UP001183535"/>
    </source>
</evidence>
<dbReference type="InterPro" id="IPR011251">
    <property type="entry name" value="Luciferase-like_dom"/>
</dbReference>
<dbReference type="Proteomes" id="UP001183535">
    <property type="component" value="Unassembled WGS sequence"/>
</dbReference>
<proteinExistence type="predicted"/>
<feature type="domain" description="Luciferase-like" evidence="2">
    <location>
        <begin position="122"/>
        <end position="284"/>
    </location>
</feature>
<dbReference type="Pfam" id="PF00296">
    <property type="entry name" value="Bac_luciferase"/>
    <property type="match status" value="2"/>
</dbReference>
<keyword evidence="4" id="KW-1185">Reference proteome</keyword>
<dbReference type="GO" id="GO:0016491">
    <property type="term" value="F:oxidoreductase activity"/>
    <property type="evidence" value="ECO:0007669"/>
    <property type="project" value="UniProtKB-KW"/>
</dbReference>
<accession>A0ABD5EXQ1</accession>
<dbReference type="RefSeq" id="WP_093836141.1">
    <property type="nucleotide sequence ID" value="NZ_JAVRES010000019.1"/>
</dbReference>
<name>A0ABD5EXQ1_9ACTN</name>